<dbReference type="SUPFAM" id="SSF53795">
    <property type="entry name" value="PEP carboxykinase-like"/>
    <property type="match status" value="1"/>
</dbReference>
<comment type="caution">
    <text evidence="1">The sequence shown here is derived from an EMBL/GenBank/DDBJ whole genome shotgun (WGS) entry which is preliminary data.</text>
</comment>
<dbReference type="RefSeq" id="WP_168986918.1">
    <property type="nucleotide sequence ID" value="NZ_CAWPHM010000066.1"/>
</dbReference>
<keyword evidence="1" id="KW-0418">Kinase</keyword>
<evidence type="ECO:0000313" key="1">
    <source>
        <dbReference type="EMBL" id="NMG02126.1"/>
    </source>
</evidence>
<keyword evidence="2" id="KW-1185">Reference proteome</keyword>
<proteinExistence type="predicted"/>
<accession>A0A972F627</accession>
<dbReference type="Proteomes" id="UP000599523">
    <property type="component" value="Unassembled WGS sequence"/>
</dbReference>
<protein>
    <submittedName>
        <fullName evidence="1">HprK-related kinase A</fullName>
    </submittedName>
</protein>
<dbReference type="EMBL" id="WTVM01000015">
    <property type="protein sequence ID" value="NMG02126.1"/>
    <property type="molecule type" value="Genomic_DNA"/>
</dbReference>
<dbReference type="AlphaFoldDB" id="A0A972F627"/>
<evidence type="ECO:0000313" key="2">
    <source>
        <dbReference type="Proteomes" id="UP000599523"/>
    </source>
</evidence>
<reference evidence="1" key="1">
    <citation type="submission" date="2019-12" db="EMBL/GenBank/DDBJ databases">
        <title>Comparative genomics gives insights into the taxonomy of the Azoarcus-Aromatoleum group and reveals separate origins of nif in the plant-associated Azoarcus and non-plant-associated Aromatoleum sub-groups.</title>
        <authorList>
            <person name="Lafos M."/>
            <person name="Maluk M."/>
            <person name="Batista M."/>
            <person name="Junghare M."/>
            <person name="Carmona M."/>
            <person name="Faoro H."/>
            <person name="Cruz L.M."/>
            <person name="Battistoni F."/>
            <person name="De Souza E."/>
            <person name="Pedrosa F."/>
            <person name="Chen W.-M."/>
            <person name="Poole P.S."/>
            <person name="Dixon R.A."/>
            <person name="James E.K."/>
        </authorList>
    </citation>
    <scope>NUCLEOTIDE SEQUENCE</scope>
    <source>
        <strain evidence="1">NSC3</strain>
    </source>
</reference>
<gene>
    <name evidence="1" type="ORF">GPA21_03960</name>
</gene>
<keyword evidence="1" id="KW-0808">Transferase</keyword>
<dbReference type="Gene3D" id="3.40.50.300">
    <property type="entry name" value="P-loop containing nucleotide triphosphate hydrolases"/>
    <property type="match status" value="1"/>
</dbReference>
<organism evidence="1 2">
    <name type="scientific">Azoarcus taiwanensis</name>
    <dbReference type="NCBI Taxonomy" id="666964"/>
    <lineage>
        <taxon>Bacteria</taxon>
        <taxon>Pseudomonadati</taxon>
        <taxon>Pseudomonadota</taxon>
        <taxon>Betaproteobacteria</taxon>
        <taxon>Rhodocyclales</taxon>
        <taxon>Zoogloeaceae</taxon>
        <taxon>Azoarcus</taxon>
    </lineage>
</organism>
<dbReference type="NCBIfam" id="TIGR04352">
    <property type="entry name" value="HprK_rel_A"/>
    <property type="match status" value="1"/>
</dbReference>
<dbReference type="InterPro" id="IPR027600">
    <property type="entry name" value="HprK-rel_A"/>
</dbReference>
<sequence length="304" mass="33615">MKIRDLSIEGIDARLRADGLRIETGPFIFNIASRARGVAEALHALYSDFRTYPAEGFSDFHVSVRLAGGLRRLLRPQSIFQLDGITPFKPLPGEQAFAMLEWGMNWCIYTHAHQYLIIHGAALERNGEALVLPAPSGSGKSTLCAALMNRGWRLMSDELILIDPKDLKLRALSRPVSLKNRSIDVLRDFAPDAYISTPIRNTSKGTVAHMRPSRDSTERIGEHASLRWVVFPRFEEKAPLRLNAIGKAEMFMALADNAFNYTVMGELGFSALASLVDQASGFRADYGSLEAVITALNDTLEPAP</sequence>
<name>A0A972F627_9RHOO</name>
<dbReference type="GO" id="GO:0016301">
    <property type="term" value="F:kinase activity"/>
    <property type="evidence" value="ECO:0007669"/>
    <property type="project" value="UniProtKB-KW"/>
</dbReference>
<dbReference type="InterPro" id="IPR027417">
    <property type="entry name" value="P-loop_NTPase"/>
</dbReference>